<dbReference type="KEGG" id="aaco:K1I37_00700"/>
<name>T0CJ97_ALIAG</name>
<reference evidence="5" key="1">
    <citation type="journal article" date="2022" name="G3 (Bethesda)">
        <title>Unveiling the complete genome sequence of Alicyclobacillus acidoterrestris DSM 3922T, a taint-producing strain.</title>
        <authorList>
            <person name="Leonardo I.C."/>
            <person name="Barreto Crespo M.T."/>
            <person name="Gaspar F.B."/>
        </authorList>
    </citation>
    <scope>NUCLEOTIDE SEQUENCE [LARGE SCALE GENOMIC DNA]</scope>
    <source>
        <strain evidence="5">DSM 3922</strain>
    </source>
</reference>
<dbReference type="EMBL" id="CP080467">
    <property type="protein sequence ID" value="UNO49121.1"/>
    <property type="molecule type" value="Genomic_DNA"/>
</dbReference>
<dbReference type="RefSeq" id="WP_021294919.1">
    <property type="nucleotide sequence ID" value="NZ_AURB01000024.1"/>
</dbReference>
<dbReference type="SMART" id="SM00895">
    <property type="entry name" value="FCD"/>
    <property type="match status" value="1"/>
</dbReference>
<dbReference type="PANTHER" id="PTHR43537">
    <property type="entry name" value="TRANSCRIPTIONAL REGULATOR, GNTR FAMILY"/>
    <property type="match status" value="1"/>
</dbReference>
<dbReference type="InterPro" id="IPR036390">
    <property type="entry name" value="WH_DNA-bd_sf"/>
</dbReference>
<dbReference type="SUPFAM" id="SSF46785">
    <property type="entry name" value="Winged helix' DNA-binding domain"/>
    <property type="match status" value="1"/>
</dbReference>
<dbReference type="InterPro" id="IPR000524">
    <property type="entry name" value="Tscrpt_reg_HTH_GntR"/>
</dbReference>
<evidence type="ECO:0000256" key="2">
    <source>
        <dbReference type="ARBA" id="ARBA00023125"/>
    </source>
</evidence>
<dbReference type="STRING" id="1356854.N007_02065"/>
<gene>
    <name evidence="4" type="ORF">K1I37_00700</name>
</gene>
<sequence length="237" mass="26515">MDGRQAETAASVNIGLKGLTTKKVKSLRDTAVDTIREAIISGELAPGVHLKERELSAIMGISTTPIKEALRVLEQIGFVTTIPRKGTFVSDIVNTLSEFFMIRANLEGLAARFAAEKVSDLQIETLRGIINRMKTLVDSGDTEQLEPLNTRFHGTIHQFSENPMLTQILGNITSVDRSFRRRALQYEGEVELGFYEHRGICEAICSRNGELAELRMREHIFRTTGKVLKNLNANHHR</sequence>
<dbReference type="eggNOG" id="COG1802">
    <property type="taxonomic scope" value="Bacteria"/>
</dbReference>
<evidence type="ECO:0000256" key="3">
    <source>
        <dbReference type="ARBA" id="ARBA00023163"/>
    </source>
</evidence>
<organism evidence="4 5">
    <name type="scientific">Alicyclobacillus acidoterrestris (strain ATCC 49025 / DSM 3922 / CIP 106132 / NCIMB 13137 / GD3B)</name>
    <dbReference type="NCBI Taxonomy" id="1356854"/>
    <lineage>
        <taxon>Bacteria</taxon>
        <taxon>Bacillati</taxon>
        <taxon>Bacillota</taxon>
        <taxon>Bacilli</taxon>
        <taxon>Bacillales</taxon>
        <taxon>Alicyclobacillaceae</taxon>
        <taxon>Alicyclobacillus</taxon>
    </lineage>
</organism>
<protein>
    <submittedName>
        <fullName evidence="4">GntR family transcriptional regulator</fullName>
    </submittedName>
</protein>
<keyword evidence="1" id="KW-0805">Transcription regulation</keyword>
<dbReference type="InterPro" id="IPR011711">
    <property type="entry name" value="GntR_C"/>
</dbReference>
<dbReference type="Proteomes" id="UP000829401">
    <property type="component" value="Chromosome"/>
</dbReference>
<dbReference type="SMART" id="SM00345">
    <property type="entry name" value="HTH_GNTR"/>
    <property type="match status" value="1"/>
</dbReference>
<accession>T0CJ97</accession>
<dbReference type="CDD" id="cd07377">
    <property type="entry name" value="WHTH_GntR"/>
    <property type="match status" value="1"/>
</dbReference>
<dbReference type="PANTHER" id="PTHR43537:SF49">
    <property type="entry name" value="TRANSCRIPTIONAL REGULATORY PROTEIN"/>
    <property type="match status" value="1"/>
</dbReference>
<evidence type="ECO:0000313" key="5">
    <source>
        <dbReference type="Proteomes" id="UP000829401"/>
    </source>
</evidence>
<dbReference type="PROSITE" id="PS50949">
    <property type="entry name" value="HTH_GNTR"/>
    <property type="match status" value="1"/>
</dbReference>
<dbReference type="Pfam" id="PF07729">
    <property type="entry name" value="FCD"/>
    <property type="match status" value="1"/>
</dbReference>
<keyword evidence="2" id="KW-0238">DNA-binding</keyword>
<dbReference type="GO" id="GO:0003700">
    <property type="term" value="F:DNA-binding transcription factor activity"/>
    <property type="evidence" value="ECO:0007669"/>
    <property type="project" value="InterPro"/>
</dbReference>
<dbReference type="Gene3D" id="1.10.10.10">
    <property type="entry name" value="Winged helix-like DNA-binding domain superfamily/Winged helix DNA-binding domain"/>
    <property type="match status" value="1"/>
</dbReference>
<keyword evidence="5" id="KW-1185">Reference proteome</keyword>
<dbReference type="AlphaFoldDB" id="T0CJ97"/>
<evidence type="ECO:0000313" key="4">
    <source>
        <dbReference type="EMBL" id="UNO49121.1"/>
    </source>
</evidence>
<evidence type="ECO:0000256" key="1">
    <source>
        <dbReference type="ARBA" id="ARBA00023015"/>
    </source>
</evidence>
<dbReference type="GO" id="GO:0003677">
    <property type="term" value="F:DNA binding"/>
    <property type="evidence" value="ECO:0007669"/>
    <property type="project" value="UniProtKB-KW"/>
</dbReference>
<accession>A0A9E6ZLH1</accession>
<dbReference type="Pfam" id="PF00392">
    <property type="entry name" value="GntR"/>
    <property type="match status" value="1"/>
</dbReference>
<dbReference type="SUPFAM" id="SSF48008">
    <property type="entry name" value="GntR ligand-binding domain-like"/>
    <property type="match status" value="1"/>
</dbReference>
<proteinExistence type="predicted"/>
<dbReference type="Gene3D" id="1.20.120.530">
    <property type="entry name" value="GntR ligand-binding domain-like"/>
    <property type="match status" value="1"/>
</dbReference>
<dbReference type="InterPro" id="IPR008920">
    <property type="entry name" value="TF_FadR/GntR_C"/>
</dbReference>
<dbReference type="OrthoDB" id="9781630at2"/>
<dbReference type="InterPro" id="IPR036388">
    <property type="entry name" value="WH-like_DNA-bd_sf"/>
</dbReference>
<keyword evidence="3" id="KW-0804">Transcription</keyword>